<keyword evidence="12" id="KW-0206">Cytoskeleton</keyword>
<evidence type="ECO:0000256" key="4">
    <source>
        <dbReference type="ARBA" id="ARBA00010146"/>
    </source>
</evidence>
<keyword evidence="19" id="KW-1185">Reference proteome</keyword>
<keyword evidence="13" id="KW-0539">Nucleus</keyword>
<dbReference type="GO" id="GO:0005876">
    <property type="term" value="C:spindle microtubule"/>
    <property type="evidence" value="ECO:0007669"/>
    <property type="project" value="TreeGrafter"/>
</dbReference>
<gene>
    <name evidence="18" type="ORF">FN846DRAFT_907522</name>
</gene>
<evidence type="ECO:0000256" key="10">
    <source>
        <dbReference type="ARBA" id="ARBA00022776"/>
    </source>
</evidence>
<keyword evidence="8" id="KW-0132">Cell division</keyword>
<proteinExistence type="inferred from homology"/>
<dbReference type="FunCoup" id="A0A5J5EW42">
    <property type="interactions" value="13"/>
</dbReference>
<evidence type="ECO:0000256" key="1">
    <source>
        <dbReference type="ARBA" id="ARBA00004123"/>
    </source>
</evidence>
<evidence type="ECO:0000256" key="14">
    <source>
        <dbReference type="ARBA" id="ARBA00023306"/>
    </source>
</evidence>
<evidence type="ECO:0000256" key="2">
    <source>
        <dbReference type="ARBA" id="ARBA00004186"/>
    </source>
</evidence>
<dbReference type="InterPro" id="IPR013958">
    <property type="entry name" value="DASH_Dad1"/>
</dbReference>
<dbReference type="AlphaFoldDB" id="A0A5J5EW42"/>
<dbReference type="OrthoDB" id="5566853at2759"/>
<dbReference type="EMBL" id="VXIS01000101">
    <property type="protein sequence ID" value="KAA8905062.1"/>
    <property type="molecule type" value="Genomic_DNA"/>
</dbReference>
<evidence type="ECO:0000256" key="12">
    <source>
        <dbReference type="ARBA" id="ARBA00023212"/>
    </source>
</evidence>
<keyword evidence="7" id="KW-0963">Cytoplasm</keyword>
<evidence type="ECO:0000256" key="9">
    <source>
        <dbReference type="ARBA" id="ARBA00022701"/>
    </source>
</evidence>
<accession>A0A5J5EW42</accession>
<organism evidence="18 19">
    <name type="scientific">Sphaerosporella brunnea</name>
    <dbReference type="NCBI Taxonomy" id="1250544"/>
    <lineage>
        <taxon>Eukaryota</taxon>
        <taxon>Fungi</taxon>
        <taxon>Dikarya</taxon>
        <taxon>Ascomycota</taxon>
        <taxon>Pezizomycotina</taxon>
        <taxon>Pezizomycetes</taxon>
        <taxon>Pezizales</taxon>
        <taxon>Pyronemataceae</taxon>
        <taxon>Sphaerosporella</taxon>
    </lineage>
</organism>
<protein>
    <recommendedName>
        <fullName evidence="5">DASH complex subunit DAD1</fullName>
    </recommendedName>
    <alternativeName>
        <fullName evidence="16">Outer kinetochore protein DAD1</fullName>
    </alternativeName>
</protein>
<dbReference type="PANTHER" id="PTHR28025:SF1">
    <property type="entry name" value="DASH COMPLEX SUBUNIT DAD1"/>
    <property type="match status" value="1"/>
</dbReference>
<feature type="region of interest" description="Disordered" evidence="17">
    <location>
        <begin position="78"/>
        <end position="107"/>
    </location>
</feature>
<evidence type="ECO:0000256" key="15">
    <source>
        <dbReference type="ARBA" id="ARBA00023328"/>
    </source>
</evidence>
<dbReference type="GO" id="GO:0072686">
    <property type="term" value="C:mitotic spindle"/>
    <property type="evidence" value="ECO:0007669"/>
    <property type="project" value="InterPro"/>
</dbReference>
<evidence type="ECO:0000256" key="6">
    <source>
        <dbReference type="ARBA" id="ARBA00022454"/>
    </source>
</evidence>
<dbReference type="GO" id="GO:0042729">
    <property type="term" value="C:DASH complex"/>
    <property type="evidence" value="ECO:0007669"/>
    <property type="project" value="InterPro"/>
</dbReference>
<dbReference type="InParanoid" id="A0A5J5EW42"/>
<keyword evidence="11" id="KW-0995">Kinetochore</keyword>
<comment type="similarity">
    <text evidence="4">Belongs to the DASH complex DAD1 family.</text>
</comment>
<evidence type="ECO:0000256" key="7">
    <source>
        <dbReference type="ARBA" id="ARBA00022490"/>
    </source>
</evidence>
<dbReference type="Proteomes" id="UP000326924">
    <property type="component" value="Unassembled WGS sequence"/>
</dbReference>
<dbReference type="GO" id="GO:0044732">
    <property type="term" value="C:mitotic spindle pole body"/>
    <property type="evidence" value="ECO:0007669"/>
    <property type="project" value="TreeGrafter"/>
</dbReference>
<sequence>MSSTPGMSSSASSPEPLTFEQHRNNLLAEIHQTTESILRNLNLINRTIEASVEFGRNMEQVEKLWSMFEVVVGADPGLAKPPEREAHRASEKETAAFHGMDDTAVDG</sequence>
<evidence type="ECO:0000256" key="5">
    <source>
        <dbReference type="ARBA" id="ARBA00020261"/>
    </source>
</evidence>
<keyword evidence="6" id="KW-0158">Chromosome</keyword>
<keyword evidence="10" id="KW-0498">Mitosis</keyword>
<comment type="subcellular location">
    <subcellularLocation>
        <location evidence="3">Chromosome</location>
        <location evidence="3">Centromere</location>
        <location evidence="3">Kinetochore</location>
    </subcellularLocation>
    <subcellularLocation>
        <location evidence="2">Cytoplasm</location>
        <location evidence="2">Cytoskeleton</location>
        <location evidence="2">Spindle</location>
    </subcellularLocation>
    <subcellularLocation>
        <location evidence="1">Nucleus</location>
    </subcellularLocation>
</comment>
<evidence type="ECO:0000256" key="13">
    <source>
        <dbReference type="ARBA" id="ARBA00023242"/>
    </source>
</evidence>
<evidence type="ECO:0000313" key="18">
    <source>
        <dbReference type="EMBL" id="KAA8905062.1"/>
    </source>
</evidence>
<dbReference type="PANTHER" id="PTHR28025">
    <property type="entry name" value="DASH COMPLEX SUBUNIT DAD1"/>
    <property type="match status" value="1"/>
</dbReference>
<feature type="compositionally biased region" description="Basic and acidic residues" evidence="17">
    <location>
        <begin position="81"/>
        <end position="101"/>
    </location>
</feature>
<dbReference type="GO" id="GO:0051301">
    <property type="term" value="P:cell division"/>
    <property type="evidence" value="ECO:0007669"/>
    <property type="project" value="UniProtKB-KW"/>
</dbReference>
<evidence type="ECO:0000256" key="11">
    <source>
        <dbReference type="ARBA" id="ARBA00022838"/>
    </source>
</evidence>
<evidence type="ECO:0000256" key="16">
    <source>
        <dbReference type="ARBA" id="ARBA00030566"/>
    </source>
</evidence>
<dbReference type="GO" id="GO:0051010">
    <property type="term" value="F:microtubule plus-end binding"/>
    <property type="evidence" value="ECO:0007669"/>
    <property type="project" value="TreeGrafter"/>
</dbReference>
<comment type="caution">
    <text evidence="18">The sequence shown here is derived from an EMBL/GenBank/DDBJ whole genome shotgun (WGS) entry which is preliminary data.</text>
</comment>
<evidence type="ECO:0000256" key="3">
    <source>
        <dbReference type="ARBA" id="ARBA00004629"/>
    </source>
</evidence>
<evidence type="ECO:0000256" key="17">
    <source>
        <dbReference type="SAM" id="MobiDB-lite"/>
    </source>
</evidence>
<keyword evidence="9" id="KW-0493">Microtubule</keyword>
<evidence type="ECO:0000256" key="8">
    <source>
        <dbReference type="ARBA" id="ARBA00022618"/>
    </source>
</evidence>
<keyword evidence="15" id="KW-0137">Centromere</keyword>
<evidence type="ECO:0000313" key="19">
    <source>
        <dbReference type="Proteomes" id="UP000326924"/>
    </source>
</evidence>
<reference evidence="18 19" key="1">
    <citation type="submission" date="2019-09" db="EMBL/GenBank/DDBJ databases">
        <title>Draft genome of the ectomycorrhizal ascomycete Sphaerosporella brunnea.</title>
        <authorList>
            <consortium name="DOE Joint Genome Institute"/>
            <person name="Benucci G.M."/>
            <person name="Marozzi G."/>
            <person name="Antonielli L."/>
            <person name="Sanchez S."/>
            <person name="Marco P."/>
            <person name="Wang X."/>
            <person name="Falini L.B."/>
            <person name="Barry K."/>
            <person name="Haridas S."/>
            <person name="Lipzen A."/>
            <person name="Labutti K."/>
            <person name="Grigoriev I.V."/>
            <person name="Murat C."/>
            <person name="Martin F."/>
            <person name="Albertini E."/>
            <person name="Donnini D."/>
            <person name="Bonito G."/>
        </authorList>
    </citation>
    <scope>NUCLEOTIDE SEQUENCE [LARGE SCALE GENOMIC DNA]</scope>
    <source>
        <strain evidence="18 19">Sb_GMNB300</strain>
    </source>
</reference>
<name>A0A5J5EW42_9PEZI</name>
<keyword evidence="14" id="KW-0131">Cell cycle</keyword>
<dbReference type="Pfam" id="PF08649">
    <property type="entry name" value="DASH_Dad1"/>
    <property type="match status" value="1"/>
</dbReference>